<keyword evidence="4 6" id="KW-0067">ATP-binding</keyword>
<dbReference type="SMART" id="SM00382">
    <property type="entry name" value="AAA"/>
    <property type="match status" value="1"/>
</dbReference>
<dbReference type="Proteomes" id="UP000245793">
    <property type="component" value="Unassembled WGS sequence"/>
</dbReference>
<name>A0A2U1E6J5_9FIRM</name>
<feature type="domain" description="ABC transporter" evidence="5">
    <location>
        <begin position="4"/>
        <end position="232"/>
    </location>
</feature>
<evidence type="ECO:0000256" key="3">
    <source>
        <dbReference type="ARBA" id="ARBA00022741"/>
    </source>
</evidence>
<gene>
    <name evidence="6" type="ORF">C7381_10194</name>
</gene>
<dbReference type="AlphaFoldDB" id="A0A2U1E6J5"/>
<keyword evidence="7" id="KW-1185">Reference proteome</keyword>
<comment type="similarity">
    <text evidence="1">Belongs to the ABC transporter superfamily.</text>
</comment>
<dbReference type="PANTHER" id="PTHR42734">
    <property type="entry name" value="METAL TRANSPORT SYSTEM ATP-BINDING PROTEIN TM_0124-RELATED"/>
    <property type="match status" value="1"/>
</dbReference>
<dbReference type="PANTHER" id="PTHR42734:SF17">
    <property type="entry name" value="METAL TRANSPORT SYSTEM ATP-BINDING PROTEIN TM_0124-RELATED"/>
    <property type="match status" value="1"/>
</dbReference>
<dbReference type="GO" id="GO:0016887">
    <property type="term" value="F:ATP hydrolysis activity"/>
    <property type="evidence" value="ECO:0007669"/>
    <property type="project" value="InterPro"/>
</dbReference>
<dbReference type="InterPro" id="IPR003439">
    <property type="entry name" value="ABC_transporter-like_ATP-bd"/>
</dbReference>
<comment type="caution">
    <text evidence="6">The sequence shown here is derived from an EMBL/GenBank/DDBJ whole genome shotgun (WGS) entry which is preliminary data.</text>
</comment>
<reference evidence="6 7" key="1">
    <citation type="submission" date="2018-04" db="EMBL/GenBank/DDBJ databases">
        <title>Genomic Encyclopedia of Type Strains, Phase IV (KMG-IV): sequencing the most valuable type-strain genomes for metagenomic binning, comparative biology and taxonomic classification.</title>
        <authorList>
            <person name="Goeker M."/>
        </authorList>
    </citation>
    <scope>NUCLEOTIDE SEQUENCE [LARGE SCALE GENOMIC DNA]</scope>
    <source>
        <strain evidence="6 7">DSM 20705</strain>
    </source>
</reference>
<evidence type="ECO:0000256" key="2">
    <source>
        <dbReference type="ARBA" id="ARBA00022448"/>
    </source>
</evidence>
<organism evidence="6 7">
    <name type="scientific">Ezakiella coagulans</name>
    <dbReference type="NCBI Taxonomy" id="46507"/>
    <lineage>
        <taxon>Bacteria</taxon>
        <taxon>Bacillati</taxon>
        <taxon>Bacillota</taxon>
        <taxon>Tissierellia</taxon>
        <taxon>Ezakiella</taxon>
    </lineage>
</organism>
<dbReference type="EMBL" id="QEKV01000001">
    <property type="protein sequence ID" value="PVY95568.1"/>
    <property type="molecule type" value="Genomic_DNA"/>
</dbReference>
<sequence length="233" mass="26442">MNSISIKNLNFSYGSHQVLKDINLEVEAGEFIVIIGNNGSGKSTFIKNLLGELKPNVGSVEISGEKIQNIKSYKEIGYVPQMSVVGKIAFPITVREMVVLNLYEDFGFFKFPKKKHYKKADEILNYLDIDSYKNRPVNELSGGLQQRTMIARAMINDPKILILDEPTAGVDETSRRTFLKSIQKLNDDKNITIILVTHELDEVMEFTKINRTYEIKDGKLMEVCLNKEGDKIC</sequence>
<keyword evidence="2" id="KW-0813">Transport</keyword>
<evidence type="ECO:0000313" key="6">
    <source>
        <dbReference type="EMBL" id="PVY95568.1"/>
    </source>
</evidence>
<dbReference type="RefSeq" id="WP_034548041.1">
    <property type="nucleotide sequence ID" value="NZ_JBKYKF010000079.1"/>
</dbReference>
<protein>
    <submittedName>
        <fullName evidence="6">Zinc transport system ATP-binding protein</fullName>
    </submittedName>
</protein>
<accession>A0A2U1E6J5</accession>
<proteinExistence type="inferred from homology"/>
<dbReference type="GO" id="GO:0005524">
    <property type="term" value="F:ATP binding"/>
    <property type="evidence" value="ECO:0007669"/>
    <property type="project" value="UniProtKB-KW"/>
</dbReference>
<dbReference type="FunFam" id="3.40.50.300:FF:000134">
    <property type="entry name" value="Iron-enterobactin ABC transporter ATP-binding protein"/>
    <property type="match status" value="1"/>
</dbReference>
<dbReference type="PROSITE" id="PS50893">
    <property type="entry name" value="ABC_TRANSPORTER_2"/>
    <property type="match status" value="1"/>
</dbReference>
<evidence type="ECO:0000259" key="5">
    <source>
        <dbReference type="PROSITE" id="PS50893"/>
    </source>
</evidence>
<dbReference type="InterPro" id="IPR027417">
    <property type="entry name" value="P-loop_NTPase"/>
</dbReference>
<dbReference type="Pfam" id="PF00005">
    <property type="entry name" value="ABC_tran"/>
    <property type="match status" value="1"/>
</dbReference>
<keyword evidence="3" id="KW-0547">Nucleotide-binding</keyword>
<dbReference type="Gene3D" id="3.40.50.300">
    <property type="entry name" value="P-loop containing nucleotide triphosphate hydrolases"/>
    <property type="match status" value="1"/>
</dbReference>
<evidence type="ECO:0000256" key="1">
    <source>
        <dbReference type="ARBA" id="ARBA00005417"/>
    </source>
</evidence>
<dbReference type="InterPro" id="IPR050153">
    <property type="entry name" value="Metal_Ion_Import_ABC"/>
</dbReference>
<evidence type="ECO:0000313" key="7">
    <source>
        <dbReference type="Proteomes" id="UP000245793"/>
    </source>
</evidence>
<dbReference type="SUPFAM" id="SSF52540">
    <property type="entry name" value="P-loop containing nucleoside triphosphate hydrolases"/>
    <property type="match status" value="1"/>
</dbReference>
<evidence type="ECO:0000256" key="4">
    <source>
        <dbReference type="ARBA" id="ARBA00022840"/>
    </source>
</evidence>
<dbReference type="InterPro" id="IPR003593">
    <property type="entry name" value="AAA+_ATPase"/>
</dbReference>